<comment type="caution">
    <text evidence="2">The sequence shown here is derived from an EMBL/GenBank/DDBJ whole genome shotgun (WGS) entry which is preliminary data.</text>
</comment>
<evidence type="ECO:0000256" key="1">
    <source>
        <dbReference type="SAM" id="SignalP"/>
    </source>
</evidence>
<dbReference type="Proteomes" id="UP001427805">
    <property type="component" value="Unassembled WGS sequence"/>
</dbReference>
<evidence type="ECO:0000313" key="2">
    <source>
        <dbReference type="EMBL" id="MEN3746290.1"/>
    </source>
</evidence>
<proteinExistence type="predicted"/>
<feature type="chain" id="PRO_5046828186" evidence="1">
    <location>
        <begin position="38"/>
        <end position="220"/>
    </location>
</feature>
<feature type="signal peptide" evidence="1">
    <location>
        <begin position="1"/>
        <end position="37"/>
    </location>
</feature>
<gene>
    <name evidence="2" type="ORF">TPR58_03860</name>
</gene>
<evidence type="ECO:0000313" key="3">
    <source>
        <dbReference type="Proteomes" id="UP001427805"/>
    </source>
</evidence>
<sequence length="220" mass="22984">MRAKYMRDQGGIVMLSSARVLWCALGVSLLTASPVFAQDTVSVVPSVSGVEPAASIEPAPAASLRIPANLPIEFEFVDPISSKSAKNDQFFPIRITQDVRWNGALMIPAGTMGQGQVVHAARSGWGGKAGELIVAARYIDIAGVHIPLRRFRMGGVGTGTDRASEAVAVAAMVPLAGFLMNGGEKEIAIGTRANAIVAADTLVTPPQAQPVPTTDQQIPN</sequence>
<protein>
    <submittedName>
        <fullName evidence="2">Uncharacterized protein</fullName>
    </submittedName>
</protein>
<name>A0ABV0B8A7_9SPHN</name>
<dbReference type="RefSeq" id="WP_346245295.1">
    <property type="nucleotide sequence ID" value="NZ_JBDIZK010000002.1"/>
</dbReference>
<keyword evidence="1" id="KW-0732">Signal</keyword>
<organism evidence="2 3">
    <name type="scientific">Sphingomonas rustica</name>
    <dbReference type="NCBI Taxonomy" id="3103142"/>
    <lineage>
        <taxon>Bacteria</taxon>
        <taxon>Pseudomonadati</taxon>
        <taxon>Pseudomonadota</taxon>
        <taxon>Alphaproteobacteria</taxon>
        <taxon>Sphingomonadales</taxon>
        <taxon>Sphingomonadaceae</taxon>
        <taxon>Sphingomonas</taxon>
    </lineage>
</organism>
<keyword evidence="3" id="KW-1185">Reference proteome</keyword>
<accession>A0ABV0B8A7</accession>
<reference evidence="2 3" key="1">
    <citation type="submission" date="2024-05" db="EMBL/GenBank/DDBJ databases">
        <title>Sphingomonas sp. HF-S3 16S ribosomal RNA gene Genome sequencing and assembly.</title>
        <authorList>
            <person name="Lee H."/>
        </authorList>
    </citation>
    <scope>NUCLEOTIDE SEQUENCE [LARGE SCALE GENOMIC DNA]</scope>
    <source>
        <strain evidence="2 3">HF-S3</strain>
    </source>
</reference>
<dbReference type="EMBL" id="JBDIZK010000002">
    <property type="protein sequence ID" value="MEN3746290.1"/>
    <property type="molecule type" value="Genomic_DNA"/>
</dbReference>